<name>A0ABV4GH92_9BRAD</name>
<dbReference type="EMBL" id="JBGBZN010000002">
    <property type="protein sequence ID" value="MEY9470377.1"/>
    <property type="molecule type" value="Genomic_DNA"/>
</dbReference>
<protein>
    <submittedName>
        <fullName evidence="1">Uncharacterized protein</fullName>
    </submittedName>
</protein>
<evidence type="ECO:0000313" key="1">
    <source>
        <dbReference type="EMBL" id="MEY9470377.1"/>
    </source>
</evidence>
<gene>
    <name evidence="1" type="ORF">ABH992_002776</name>
</gene>
<comment type="caution">
    <text evidence="1">The sequence shown here is derived from an EMBL/GenBank/DDBJ whole genome shotgun (WGS) entry which is preliminary data.</text>
</comment>
<organism evidence="1 2">
    <name type="scientific">Bradyrhizobium yuanmingense</name>
    <dbReference type="NCBI Taxonomy" id="108015"/>
    <lineage>
        <taxon>Bacteria</taxon>
        <taxon>Pseudomonadati</taxon>
        <taxon>Pseudomonadota</taxon>
        <taxon>Alphaproteobacteria</taxon>
        <taxon>Hyphomicrobiales</taxon>
        <taxon>Nitrobacteraceae</taxon>
        <taxon>Bradyrhizobium</taxon>
    </lineage>
</organism>
<dbReference type="Proteomes" id="UP001565474">
    <property type="component" value="Unassembled WGS sequence"/>
</dbReference>
<dbReference type="RefSeq" id="WP_162131252.1">
    <property type="nucleotide sequence ID" value="NZ_JBGBZN010000002.1"/>
</dbReference>
<evidence type="ECO:0000313" key="2">
    <source>
        <dbReference type="Proteomes" id="UP001565474"/>
    </source>
</evidence>
<keyword evidence="2" id="KW-1185">Reference proteome</keyword>
<reference evidence="1 2" key="1">
    <citation type="submission" date="2024-07" db="EMBL/GenBank/DDBJ databases">
        <title>Genomic Encyclopedia of Type Strains, Phase V (KMG-V): Genome sequencing to study the core and pangenomes of soil and plant-associated prokaryotes.</title>
        <authorList>
            <person name="Whitman W."/>
        </authorList>
    </citation>
    <scope>NUCLEOTIDE SEQUENCE [LARGE SCALE GENOMIC DNA]</scope>
    <source>
        <strain evidence="1 2">USDA 222</strain>
    </source>
</reference>
<accession>A0ABV4GH92</accession>
<sequence length="63" mass="6752">MHVVLIALVIGFHSAASGSMSSFDASNIERSARLVNEMAIHICREHAGAFLPPQALTDGFISR</sequence>
<proteinExistence type="predicted"/>